<reference evidence="6 7" key="1">
    <citation type="journal article" date="2018" name="Evol. Lett.">
        <title>Horizontal gene cluster transfer increased hallucinogenic mushroom diversity.</title>
        <authorList>
            <person name="Reynolds H.T."/>
            <person name="Vijayakumar V."/>
            <person name="Gluck-Thaler E."/>
            <person name="Korotkin H.B."/>
            <person name="Matheny P.B."/>
            <person name="Slot J.C."/>
        </authorList>
    </citation>
    <scope>NUCLEOTIDE SEQUENCE [LARGE SCALE GENOMIC DNA]</scope>
    <source>
        <strain evidence="6 7">SRW20</strain>
    </source>
</reference>
<dbReference type="PANTHER" id="PTHR11474">
    <property type="entry name" value="TYROSINASE FAMILY MEMBER"/>
    <property type="match status" value="1"/>
</dbReference>
<dbReference type="Pfam" id="PF00264">
    <property type="entry name" value="Tyrosinase"/>
    <property type="match status" value="2"/>
</dbReference>
<feature type="domain" description="Tyrosinase copper-binding" evidence="5">
    <location>
        <begin position="651"/>
        <end position="662"/>
    </location>
</feature>
<proteinExistence type="predicted"/>
<dbReference type="SUPFAM" id="SSF48056">
    <property type="entry name" value="Di-copper centre-containing domain"/>
    <property type="match status" value="3"/>
</dbReference>
<accession>A0A409WEP5</accession>
<protein>
    <recommendedName>
        <fullName evidence="4 5">Tyrosinase copper-binding domain-containing protein</fullName>
    </recommendedName>
</protein>
<dbReference type="Proteomes" id="UP000284706">
    <property type="component" value="Unassembled WGS sequence"/>
</dbReference>
<evidence type="ECO:0000256" key="2">
    <source>
        <dbReference type="ARBA" id="ARBA00023008"/>
    </source>
</evidence>
<feature type="chain" id="PRO_5019112445" description="Tyrosinase copper-binding domain-containing protein" evidence="3">
    <location>
        <begin position="22"/>
        <end position="723"/>
    </location>
</feature>
<feature type="domain" description="Tyrosinase copper-binding" evidence="5">
    <location>
        <begin position="297"/>
        <end position="308"/>
    </location>
</feature>
<name>A0A409WEP5_9AGAR</name>
<gene>
    <name evidence="6" type="ORF">CVT26_007839</name>
</gene>
<dbReference type="GO" id="GO:0016491">
    <property type="term" value="F:oxidoreductase activity"/>
    <property type="evidence" value="ECO:0007669"/>
    <property type="project" value="InterPro"/>
</dbReference>
<keyword evidence="3" id="KW-0732">Signal</keyword>
<evidence type="ECO:0000259" key="4">
    <source>
        <dbReference type="PROSITE" id="PS00497"/>
    </source>
</evidence>
<evidence type="ECO:0000259" key="5">
    <source>
        <dbReference type="PROSITE" id="PS00498"/>
    </source>
</evidence>
<dbReference type="EMBL" id="NHYE01005098">
    <property type="protein sequence ID" value="PPQ76967.1"/>
    <property type="molecule type" value="Genomic_DNA"/>
</dbReference>
<dbReference type="InParanoid" id="A0A409WEP5"/>
<organism evidence="6 7">
    <name type="scientific">Gymnopilus dilepis</name>
    <dbReference type="NCBI Taxonomy" id="231916"/>
    <lineage>
        <taxon>Eukaryota</taxon>
        <taxon>Fungi</taxon>
        <taxon>Dikarya</taxon>
        <taxon>Basidiomycota</taxon>
        <taxon>Agaricomycotina</taxon>
        <taxon>Agaricomycetes</taxon>
        <taxon>Agaricomycetidae</taxon>
        <taxon>Agaricales</taxon>
        <taxon>Agaricineae</taxon>
        <taxon>Hymenogastraceae</taxon>
        <taxon>Gymnopilus</taxon>
    </lineage>
</organism>
<dbReference type="InterPro" id="IPR008922">
    <property type="entry name" value="Di-copper_centre_dom_sf"/>
</dbReference>
<dbReference type="GO" id="GO:0046872">
    <property type="term" value="F:metal ion binding"/>
    <property type="evidence" value="ECO:0007669"/>
    <property type="project" value="UniProtKB-KW"/>
</dbReference>
<feature type="domain" description="Tyrosinase copper-binding" evidence="4">
    <location>
        <begin position="456"/>
        <end position="473"/>
    </location>
</feature>
<keyword evidence="7" id="KW-1185">Reference proteome</keyword>
<sequence>MISTLSLVLSLLLILRTPVKAFFDENGDLNGRYYKGSRYRSCQTVIERREWRTLNDSEKTEYINAVKCLQSHPALDPVIAEAQTRFDEFQAYHIHIANDVHVVVWPISSVAQTFPEALRKRPSKRMWVHRRFTILGLDSRFGSWLESDVSLPKPLVFYVILTSFRRLRNSPIFDPVTGFGGDGVPGTYTLPTDYDSDSRIIPPYYVGCVTDGPFANYTVRLGPGLLKTDHCLVRGMNDTAGQYLTAAVIANATKQPTYELFRAEVEGSPLTEDHRMHDGGHLAIGGEMSNFFSSPADPIFYLHHANIDRIWWVWQQAVASRLYEISGPATLAEPSPASLPLLPVFPNSSSHPAYLMRFHHCWLLPLSTFFLLTCGAVVEGDDRFLESDSPKFGPAGTCSHLVVRKEWRTLSNAEKLEYIQAVKCTQSLPNITSFPGVRNRYDDFQAVHINTADLIHYVGHFLPWHRRFVSIYETTLRTECNYNGSIPYWDWARDVRPGGSYVPSLLLSDFCSPDSYFSILASPIFDSMTGFGGDGVPGTYTLPSYLPPTSSIMASSFVGCVLDGPFARDNYTIHLGPGKLITSHCLVRGIDNKYDKFLSSEAVGRAMSQPTFEKFRVELEGTPTVEHPNEHGSGHLVVGGDLGNLYSSPGDPIFFLHHANLDRLWWSWEMMDPLHRLEDMSGKTVKDKEIALDFLLHYDALGNTIPIRDVMDIRDFPLCYVYE</sequence>
<dbReference type="PROSITE" id="PS00498">
    <property type="entry name" value="TYROSINASE_2"/>
    <property type="match status" value="2"/>
</dbReference>
<dbReference type="InterPro" id="IPR050316">
    <property type="entry name" value="Tyrosinase/Hemocyanin"/>
</dbReference>
<evidence type="ECO:0000313" key="6">
    <source>
        <dbReference type="EMBL" id="PPQ76967.1"/>
    </source>
</evidence>
<keyword evidence="1" id="KW-0479">Metal-binding</keyword>
<dbReference type="AlphaFoldDB" id="A0A409WEP5"/>
<dbReference type="PRINTS" id="PR00092">
    <property type="entry name" value="TYROSINASE"/>
</dbReference>
<dbReference type="PANTHER" id="PTHR11474:SF126">
    <property type="entry name" value="TYROSINASE-LIKE PROTEIN TYR-1-RELATED"/>
    <property type="match status" value="1"/>
</dbReference>
<evidence type="ECO:0000313" key="7">
    <source>
        <dbReference type="Proteomes" id="UP000284706"/>
    </source>
</evidence>
<dbReference type="OrthoDB" id="6132182at2759"/>
<comment type="caution">
    <text evidence="6">The sequence shown here is derived from an EMBL/GenBank/DDBJ whole genome shotgun (WGS) entry which is preliminary data.</text>
</comment>
<dbReference type="STRING" id="231916.A0A409WEP5"/>
<feature type="signal peptide" evidence="3">
    <location>
        <begin position="1"/>
        <end position="21"/>
    </location>
</feature>
<evidence type="ECO:0000256" key="1">
    <source>
        <dbReference type="ARBA" id="ARBA00022723"/>
    </source>
</evidence>
<dbReference type="PROSITE" id="PS00497">
    <property type="entry name" value="TYROSINASE_1"/>
    <property type="match status" value="1"/>
</dbReference>
<dbReference type="InterPro" id="IPR002227">
    <property type="entry name" value="Tyrosinase_Cu-bd"/>
</dbReference>
<keyword evidence="2" id="KW-0186">Copper</keyword>
<evidence type="ECO:0000256" key="3">
    <source>
        <dbReference type="SAM" id="SignalP"/>
    </source>
</evidence>
<dbReference type="Gene3D" id="1.10.1280.10">
    <property type="entry name" value="Di-copper center containing domain from catechol oxidase"/>
    <property type="match status" value="3"/>
</dbReference>